<feature type="region of interest" description="Disordered" evidence="1">
    <location>
        <begin position="34"/>
        <end position="63"/>
    </location>
</feature>
<protein>
    <submittedName>
        <fullName evidence="2">Uncharacterized protein</fullName>
    </submittedName>
</protein>
<feature type="compositionally biased region" description="Acidic residues" evidence="1">
    <location>
        <begin position="52"/>
        <end position="63"/>
    </location>
</feature>
<dbReference type="Proteomes" id="UP000634136">
    <property type="component" value="Unassembled WGS sequence"/>
</dbReference>
<gene>
    <name evidence="2" type="ORF">G2W53_005373</name>
</gene>
<dbReference type="AlphaFoldDB" id="A0A835CK62"/>
<evidence type="ECO:0000256" key="1">
    <source>
        <dbReference type="SAM" id="MobiDB-lite"/>
    </source>
</evidence>
<proteinExistence type="predicted"/>
<comment type="caution">
    <text evidence="2">The sequence shown here is derived from an EMBL/GenBank/DDBJ whole genome shotgun (WGS) entry which is preliminary data.</text>
</comment>
<evidence type="ECO:0000313" key="2">
    <source>
        <dbReference type="EMBL" id="KAF7843075.1"/>
    </source>
</evidence>
<keyword evidence="3" id="KW-1185">Reference proteome</keyword>
<accession>A0A835CK62</accession>
<organism evidence="2 3">
    <name type="scientific">Senna tora</name>
    <dbReference type="NCBI Taxonomy" id="362788"/>
    <lineage>
        <taxon>Eukaryota</taxon>
        <taxon>Viridiplantae</taxon>
        <taxon>Streptophyta</taxon>
        <taxon>Embryophyta</taxon>
        <taxon>Tracheophyta</taxon>
        <taxon>Spermatophyta</taxon>
        <taxon>Magnoliopsida</taxon>
        <taxon>eudicotyledons</taxon>
        <taxon>Gunneridae</taxon>
        <taxon>Pentapetalae</taxon>
        <taxon>rosids</taxon>
        <taxon>fabids</taxon>
        <taxon>Fabales</taxon>
        <taxon>Fabaceae</taxon>
        <taxon>Caesalpinioideae</taxon>
        <taxon>Cassia clade</taxon>
        <taxon>Senna</taxon>
    </lineage>
</organism>
<sequence length="63" mass="6890">MVVEVGVGRFAVVAEKKRVHGGGRRKDTMVNMEGKREGKKMMVAESEKEGDGGAEEEEKGLRV</sequence>
<evidence type="ECO:0000313" key="3">
    <source>
        <dbReference type="Proteomes" id="UP000634136"/>
    </source>
</evidence>
<name>A0A835CK62_9FABA</name>
<reference evidence="2" key="1">
    <citation type="submission" date="2020-09" db="EMBL/GenBank/DDBJ databases">
        <title>Genome-Enabled Discovery of Anthraquinone Biosynthesis in Senna tora.</title>
        <authorList>
            <person name="Kang S.-H."/>
            <person name="Pandey R.P."/>
            <person name="Lee C.-M."/>
            <person name="Sim J.-S."/>
            <person name="Jeong J.-T."/>
            <person name="Choi B.-S."/>
            <person name="Jung M."/>
            <person name="Ginzburg D."/>
            <person name="Zhao K."/>
            <person name="Won S.Y."/>
            <person name="Oh T.-J."/>
            <person name="Yu Y."/>
            <person name="Kim N.-H."/>
            <person name="Lee O.R."/>
            <person name="Lee T.-H."/>
            <person name="Bashyal P."/>
            <person name="Kim T.-S."/>
            <person name="Lee W.-H."/>
            <person name="Kawkins C."/>
            <person name="Kim C.-K."/>
            <person name="Kim J.S."/>
            <person name="Ahn B.O."/>
            <person name="Rhee S.Y."/>
            <person name="Sohng J.K."/>
        </authorList>
    </citation>
    <scope>NUCLEOTIDE SEQUENCE</scope>
    <source>
        <tissue evidence="2">Leaf</tissue>
    </source>
</reference>
<feature type="compositionally biased region" description="Basic and acidic residues" evidence="1">
    <location>
        <begin position="34"/>
        <end position="51"/>
    </location>
</feature>
<dbReference type="EMBL" id="JAAIUW010000002">
    <property type="protein sequence ID" value="KAF7843075.1"/>
    <property type="molecule type" value="Genomic_DNA"/>
</dbReference>